<keyword evidence="4 7" id="KW-0812">Transmembrane</keyword>
<evidence type="ECO:0000256" key="2">
    <source>
        <dbReference type="ARBA" id="ARBA00005811"/>
    </source>
</evidence>
<dbReference type="GO" id="GO:0005886">
    <property type="term" value="C:plasma membrane"/>
    <property type="evidence" value="ECO:0007669"/>
    <property type="project" value="UniProtKB-SubCell"/>
</dbReference>
<dbReference type="Proteomes" id="UP000317909">
    <property type="component" value="Chromosome"/>
</dbReference>
<name>A0A517TZV6_9BACT</name>
<keyword evidence="5 8" id="KW-1133">Transmembrane helix</keyword>
<evidence type="ECO:0000256" key="6">
    <source>
        <dbReference type="ARBA" id="ARBA00023136"/>
    </source>
</evidence>
<evidence type="ECO:0000313" key="9">
    <source>
        <dbReference type="EMBL" id="QDT73896.1"/>
    </source>
</evidence>
<evidence type="ECO:0000256" key="1">
    <source>
        <dbReference type="ARBA" id="ARBA00004162"/>
    </source>
</evidence>
<evidence type="ECO:0000256" key="5">
    <source>
        <dbReference type="ARBA" id="ARBA00022989"/>
    </source>
</evidence>
<sequence>MHSGGVNLGGAHGADDTLLARRPLEDDAEFDITAMIDLVFMMNIYFLVSFLTAAMGEIAMPTARHVAALDPDTSVRITVLGSLDGESISVYLGNGKEGEEIKDPEQQETKVREYVEKALADGKTNVLIKAEAKVQEGQVNRISLAAAVEGMKLHAGVTEIDEP</sequence>
<protein>
    <submittedName>
        <fullName evidence="9">Biopolymer transport protein ExbD/TolR</fullName>
    </submittedName>
</protein>
<dbReference type="GO" id="GO:0022857">
    <property type="term" value="F:transmembrane transporter activity"/>
    <property type="evidence" value="ECO:0007669"/>
    <property type="project" value="InterPro"/>
</dbReference>
<dbReference type="EMBL" id="CP036339">
    <property type="protein sequence ID" value="QDT73896.1"/>
    <property type="molecule type" value="Genomic_DNA"/>
</dbReference>
<dbReference type="RefSeq" id="WP_145433598.1">
    <property type="nucleotide sequence ID" value="NZ_CP036339.1"/>
</dbReference>
<dbReference type="KEGG" id="llh:I41_30880"/>
<dbReference type="Pfam" id="PF02472">
    <property type="entry name" value="ExbD"/>
    <property type="match status" value="1"/>
</dbReference>
<reference evidence="9 10" key="1">
    <citation type="submission" date="2019-02" db="EMBL/GenBank/DDBJ databases">
        <title>Deep-cultivation of Planctomycetes and their phenomic and genomic characterization uncovers novel biology.</title>
        <authorList>
            <person name="Wiegand S."/>
            <person name="Jogler M."/>
            <person name="Boedeker C."/>
            <person name="Pinto D."/>
            <person name="Vollmers J."/>
            <person name="Rivas-Marin E."/>
            <person name="Kohn T."/>
            <person name="Peeters S.H."/>
            <person name="Heuer A."/>
            <person name="Rast P."/>
            <person name="Oberbeckmann S."/>
            <person name="Bunk B."/>
            <person name="Jeske O."/>
            <person name="Meyerdierks A."/>
            <person name="Storesund J.E."/>
            <person name="Kallscheuer N."/>
            <person name="Luecker S."/>
            <person name="Lage O.M."/>
            <person name="Pohl T."/>
            <person name="Merkel B.J."/>
            <person name="Hornburger P."/>
            <person name="Mueller R.-W."/>
            <person name="Bruemmer F."/>
            <person name="Labrenz M."/>
            <person name="Spormann A.M."/>
            <person name="Op den Camp H."/>
            <person name="Overmann J."/>
            <person name="Amann R."/>
            <person name="Jetten M.S.M."/>
            <person name="Mascher T."/>
            <person name="Medema M.H."/>
            <person name="Devos D.P."/>
            <person name="Kaster A.-K."/>
            <person name="Ovreas L."/>
            <person name="Rohde M."/>
            <person name="Galperin M.Y."/>
            <person name="Jogler C."/>
        </authorList>
    </citation>
    <scope>NUCLEOTIDE SEQUENCE [LARGE SCALE GENOMIC DNA]</scope>
    <source>
        <strain evidence="9 10">I41</strain>
    </source>
</reference>
<proteinExistence type="inferred from homology"/>
<dbReference type="GO" id="GO:0015031">
    <property type="term" value="P:protein transport"/>
    <property type="evidence" value="ECO:0007669"/>
    <property type="project" value="UniProtKB-KW"/>
</dbReference>
<evidence type="ECO:0000256" key="8">
    <source>
        <dbReference type="SAM" id="Phobius"/>
    </source>
</evidence>
<keyword evidence="10" id="KW-1185">Reference proteome</keyword>
<evidence type="ECO:0000256" key="4">
    <source>
        <dbReference type="ARBA" id="ARBA00022692"/>
    </source>
</evidence>
<accession>A0A517TZV6</accession>
<evidence type="ECO:0000256" key="7">
    <source>
        <dbReference type="RuleBase" id="RU003879"/>
    </source>
</evidence>
<comment type="subcellular location">
    <subcellularLocation>
        <location evidence="1">Cell membrane</location>
        <topology evidence="1">Single-pass membrane protein</topology>
    </subcellularLocation>
    <subcellularLocation>
        <location evidence="7">Cell membrane</location>
        <topology evidence="7">Single-pass type II membrane protein</topology>
    </subcellularLocation>
</comment>
<keyword evidence="7" id="KW-0653">Protein transport</keyword>
<keyword evidence="3" id="KW-1003">Cell membrane</keyword>
<dbReference type="AlphaFoldDB" id="A0A517TZV6"/>
<gene>
    <name evidence="9" type="ORF">I41_30880</name>
</gene>
<dbReference type="InterPro" id="IPR003400">
    <property type="entry name" value="ExbD"/>
</dbReference>
<feature type="transmembrane region" description="Helical" evidence="8">
    <location>
        <begin position="32"/>
        <end position="54"/>
    </location>
</feature>
<organism evidence="9 10">
    <name type="scientific">Lacipirellula limnantheis</name>
    <dbReference type="NCBI Taxonomy" id="2528024"/>
    <lineage>
        <taxon>Bacteria</taxon>
        <taxon>Pseudomonadati</taxon>
        <taxon>Planctomycetota</taxon>
        <taxon>Planctomycetia</taxon>
        <taxon>Pirellulales</taxon>
        <taxon>Lacipirellulaceae</taxon>
        <taxon>Lacipirellula</taxon>
    </lineage>
</organism>
<dbReference type="OrthoDB" id="9793581at2"/>
<keyword evidence="6 8" id="KW-0472">Membrane</keyword>
<keyword evidence="7" id="KW-0813">Transport</keyword>
<evidence type="ECO:0000313" key="10">
    <source>
        <dbReference type="Proteomes" id="UP000317909"/>
    </source>
</evidence>
<evidence type="ECO:0000256" key="3">
    <source>
        <dbReference type="ARBA" id="ARBA00022475"/>
    </source>
</evidence>
<comment type="similarity">
    <text evidence="2 7">Belongs to the ExbD/TolR family.</text>
</comment>